<dbReference type="PANTHER" id="PTHR12174:SF23">
    <property type="entry name" value="MINOR HISTOCOMPATIBILITY ANTIGEN H13"/>
    <property type="match status" value="1"/>
</dbReference>
<evidence type="ECO:0000256" key="2">
    <source>
        <dbReference type="ARBA" id="ARBA00006859"/>
    </source>
</evidence>
<feature type="transmembrane region" description="Helical" evidence="8">
    <location>
        <begin position="452"/>
        <end position="470"/>
    </location>
</feature>
<dbReference type="InterPro" id="IPR006639">
    <property type="entry name" value="Preselin/SPP"/>
</dbReference>
<reference evidence="10" key="1">
    <citation type="journal article" date="2023" name="Commun. Biol.">
        <title>Genome analysis of Parmales, the sister group of diatoms, reveals the evolutionary specialization of diatoms from phago-mixotrophs to photoautotrophs.</title>
        <authorList>
            <person name="Ban H."/>
            <person name="Sato S."/>
            <person name="Yoshikawa S."/>
            <person name="Yamada K."/>
            <person name="Nakamura Y."/>
            <person name="Ichinomiya M."/>
            <person name="Sato N."/>
            <person name="Blanc-Mathieu R."/>
            <person name="Endo H."/>
            <person name="Kuwata A."/>
            <person name="Ogata H."/>
        </authorList>
    </citation>
    <scope>NUCLEOTIDE SEQUENCE [LARGE SCALE GENOMIC DNA]</scope>
    <source>
        <strain evidence="10">NIES 3700</strain>
    </source>
</reference>
<evidence type="ECO:0000256" key="7">
    <source>
        <dbReference type="ARBA" id="ARBA00023136"/>
    </source>
</evidence>
<evidence type="ECO:0000256" key="6">
    <source>
        <dbReference type="ARBA" id="ARBA00022989"/>
    </source>
</evidence>
<name>A0A9W7DXI8_9STRA</name>
<dbReference type="PANTHER" id="PTHR12174">
    <property type="entry name" value="SIGNAL PEPTIDE PEPTIDASE"/>
    <property type="match status" value="1"/>
</dbReference>
<keyword evidence="5" id="KW-0256">Endoplasmic reticulum</keyword>
<dbReference type="EMBL" id="BRXW01000495">
    <property type="protein sequence ID" value="GMH60154.1"/>
    <property type="molecule type" value="Genomic_DNA"/>
</dbReference>
<sequence>MSSGTIKITVNSASITTSSSSFFLEINACNQSFVTSIVRNEKWHQFEETFEVEYDSDLHESGGSVAVKTKGSKTPLATFPIQSLLTTTPSTFTSSTCSCSLSYTYSHTLGHDPSTSNPLFPLLYISLGLLWLIPQYYYIPYYINLLLLSTTLIYVGSHLSLILRDTETIINADGETVQNAPMGEIMSQADAQKFPFIGSAALFSLFCAFKFLDPEWVNFVISFYFTAAGALAVGQTVHPIIAPVVERYVKWSYKKKIEFSWESKVVTMVIGESPFKETLEISITGILSTAISLFVGYQYFTTKHWTLNNILGISFILQGISMFSIGSFKIAAILLVGLFFYDVFWVFGTPVMVTVAKKLDGPIKLLFPRSLERNEDGKLELSLLGLGDIVIPGFLISFMLRFDAVRARVPTAYNPMNSSFPKPYFHTILFSYAVGLATTLVMMTKFNAAQPALLYLVPACLGSVLICGAVRGELAEVWKYSEEEPDPVAPVIDAESKKKVQ</sequence>
<organism evidence="9 10">
    <name type="scientific">Triparma laevis f. longispina</name>
    <dbReference type="NCBI Taxonomy" id="1714387"/>
    <lineage>
        <taxon>Eukaryota</taxon>
        <taxon>Sar</taxon>
        <taxon>Stramenopiles</taxon>
        <taxon>Ochrophyta</taxon>
        <taxon>Bolidophyceae</taxon>
        <taxon>Parmales</taxon>
        <taxon>Triparmaceae</taxon>
        <taxon>Triparma</taxon>
    </lineage>
</organism>
<keyword evidence="3 8" id="KW-0812">Transmembrane</keyword>
<evidence type="ECO:0000313" key="10">
    <source>
        <dbReference type="Proteomes" id="UP001165122"/>
    </source>
</evidence>
<feature type="transmembrane region" description="Helical" evidence="8">
    <location>
        <begin position="281"/>
        <end position="300"/>
    </location>
</feature>
<evidence type="ECO:0000313" key="9">
    <source>
        <dbReference type="EMBL" id="GMH60154.1"/>
    </source>
</evidence>
<feature type="transmembrane region" description="Helical" evidence="8">
    <location>
        <begin position="381"/>
        <end position="402"/>
    </location>
</feature>
<accession>A0A9W7DXI8</accession>
<dbReference type="SMART" id="SM00730">
    <property type="entry name" value="PSN"/>
    <property type="match status" value="1"/>
</dbReference>
<feature type="transmembrane region" description="Helical" evidence="8">
    <location>
        <begin position="423"/>
        <end position="446"/>
    </location>
</feature>
<dbReference type="InterPro" id="IPR007369">
    <property type="entry name" value="Peptidase_A22B_SPP"/>
</dbReference>
<keyword evidence="7 8" id="KW-0472">Membrane</keyword>
<evidence type="ECO:0000256" key="8">
    <source>
        <dbReference type="SAM" id="Phobius"/>
    </source>
</evidence>
<feature type="transmembrane region" description="Helical" evidence="8">
    <location>
        <begin position="145"/>
        <end position="163"/>
    </location>
</feature>
<dbReference type="Proteomes" id="UP001165122">
    <property type="component" value="Unassembled WGS sequence"/>
</dbReference>
<evidence type="ECO:0000256" key="4">
    <source>
        <dbReference type="ARBA" id="ARBA00022801"/>
    </source>
</evidence>
<evidence type="ECO:0000256" key="3">
    <source>
        <dbReference type="ARBA" id="ARBA00022692"/>
    </source>
</evidence>
<dbReference type="GO" id="GO:0033619">
    <property type="term" value="P:membrane protein proteolysis"/>
    <property type="evidence" value="ECO:0007669"/>
    <property type="project" value="TreeGrafter"/>
</dbReference>
<dbReference type="Pfam" id="PF04258">
    <property type="entry name" value="Peptidase_A22B"/>
    <property type="match status" value="1"/>
</dbReference>
<feature type="transmembrane region" description="Helical" evidence="8">
    <location>
        <begin position="194"/>
        <end position="212"/>
    </location>
</feature>
<keyword evidence="4" id="KW-0378">Hydrolase</keyword>
<evidence type="ECO:0000256" key="1">
    <source>
        <dbReference type="ARBA" id="ARBA00004477"/>
    </source>
</evidence>
<dbReference type="GO" id="GO:0098553">
    <property type="term" value="C:lumenal side of endoplasmic reticulum membrane"/>
    <property type="evidence" value="ECO:0007669"/>
    <property type="project" value="TreeGrafter"/>
</dbReference>
<dbReference type="OrthoDB" id="29661at2759"/>
<feature type="transmembrane region" description="Helical" evidence="8">
    <location>
        <begin position="224"/>
        <end position="245"/>
    </location>
</feature>
<keyword evidence="6 8" id="KW-1133">Transmembrane helix</keyword>
<comment type="subcellular location">
    <subcellularLocation>
        <location evidence="1">Endoplasmic reticulum membrane</location>
        <topology evidence="1">Multi-pass membrane protein</topology>
    </subcellularLocation>
</comment>
<dbReference type="AlphaFoldDB" id="A0A9W7DXI8"/>
<feature type="transmembrane region" description="Helical" evidence="8">
    <location>
        <begin position="332"/>
        <end position="356"/>
    </location>
</feature>
<comment type="caution">
    <text evidence="9">The sequence shown here is derived from an EMBL/GenBank/DDBJ whole genome shotgun (WGS) entry which is preliminary data.</text>
</comment>
<protein>
    <submittedName>
        <fullName evidence="9">Uncharacterized protein</fullName>
    </submittedName>
</protein>
<dbReference type="GO" id="GO:0098554">
    <property type="term" value="C:cytoplasmic side of endoplasmic reticulum membrane"/>
    <property type="evidence" value="ECO:0007669"/>
    <property type="project" value="TreeGrafter"/>
</dbReference>
<dbReference type="GO" id="GO:0006465">
    <property type="term" value="P:signal peptide processing"/>
    <property type="evidence" value="ECO:0007669"/>
    <property type="project" value="TreeGrafter"/>
</dbReference>
<evidence type="ECO:0000256" key="5">
    <source>
        <dbReference type="ARBA" id="ARBA00022824"/>
    </source>
</evidence>
<feature type="transmembrane region" description="Helical" evidence="8">
    <location>
        <begin position="119"/>
        <end position="139"/>
    </location>
</feature>
<keyword evidence="10" id="KW-1185">Reference proteome</keyword>
<gene>
    <name evidence="9" type="ORF">TrLO_g12430</name>
</gene>
<proteinExistence type="inferred from homology"/>
<feature type="transmembrane region" description="Helical" evidence="8">
    <location>
        <begin position="306"/>
        <end position="325"/>
    </location>
</feature>
<comment type="similarity">
    <text evidence="2">Belongs to the peptidase A22B family.</text>
</comment>
<dbReference type="GO" id="GO:0042500">
    <property type="term" value="F:aspartic endopeptidase activity, intramembrane cleaving"/>
    <property type="evidence" value="ECO:0007669"/>
    <property type="project" value="InterPro"/>
</dbReference>